<proteinExistence type="predicted"/>
<evidence type="ECO:0000256" key="1">
    <source>
        <dbReference type="SAM" id="MobiDB-lite"/>
    </source>
</evidence>
<dbReference type="AlphaFoldDB" id="A0A4R2LKI7"/>
<evidence type="ECO:0000313" key="2">
    <source>
        <dbReference type="EMBL" id="TCO92201.1"/>
    </source>
</evidence>
<gene>
    <name evidence="2" type="ORF">EV202_11058</name>
</gene>
<name>A0A4R2LKI7_9BACE</name>
<reference evidence="2 3" key="1">
    <citation type="submission" date="2019-03" db="EMBL/GenBank/DDBJ databases">
        <title>Genomic Encyclopedia of Type Strains, Phase IV (KMG-IV): sequencing the most valuable type-strain genomes for metagenomic binning, comparative biology and taxonomic classification.</title>
        <authorList>
            <person name="Goeker M."/>
        </authorList>
    </citation>
    <scope>NUCLEOTIDE SEQUENCE [LARGE SCALE GENOMIC DNA]</scope>
    <source>
        <strain evidence="2 3">DSM 23917</strain>
    </source>
</reference>
<feature type="compositionally biased region" description="Basic and acidic residues" evidence="1">
    <location>
        <begin position="120"/>
        <end position="131"/>
    </location>
</feature>
<evidence type="ECO:0000313" key="3">
    <source>
        <dbReference type="Proteomes" id="UP000295600"/>
    </source>
</evidence>
<sequence>MFFTPKALRARPKPLFMAIFRLFSVRCTPAPTLFVHRLRMLIRSVRLPVRTLRFYIRAPQTEMHTRIVQLFSVHRTALEYIPNSFSLYIHLRSSALRIHTAHSVTLPKTENQFSKTTENLNERETTHAKRQ</sequence>
<dbReference type="EMBL" id="SLXB01000010">
    <property type="protein sequence ID" value="TCO92201.1"/>
    <property type="molecule type" value="Genomic_DNA"/>
</dbReference>
<feature type="compositionally biased region" description="Polar residues" evidence="1">
    <location>
        <begin position="109"/>
        <end position="119"/>
    </location>
</feature>
<organism evidence="2 3">
    <name type="scientific">Prevotella heparinolytica</name>
    <dbReference type="NCBI Taxonomy" id="28113"/>
    <lineage>
        <taxon>Bacteria</taxon>
        <taxon>Pseudomonadati</taxon>
        <taxon>Bacteroidota</taxon>
        <taxon>Bacteroidia</taxon>
        <taxon>Bacteroidales</taxon>
        <taxon>Bacteroidaceae</taxon>
        <taxon>Bacteroides</taxon>
    </lineage>
</organism>
<dbReference type="Proteomes" id="UP000295600">
    <property type="component" value="Unassembled WGS sequence"/>
</dbReference>
<comment type="caution">
    <text evidence="2">The sequence shown here is derived from an EMBL/GenBank/DDBJ whole genome shotgun (WGS) entry which is preliminary data.</text>
</comment>
<protein>
    <submittedName>
        <fullName evidence="2">Uncharacterized protein</fullName>
    </submittedName>
</protein>
<accession>A0A4R2LKI7</accession>
<feature type="region of interest" description="Disordered" evidence="1">
    <location>
        <begin position="109"/>
        <end position="131"/>
    </location>
</feature>